<evidence type="ECO:0000313" key="2">
    <source>
        <dbReference type="EMBL" id="PJJ54141.1"/>
    </source>
</evidence>
<dbReference type="Gene3D" id="3.40.50.720">
    <property type="entry name" value="NAD(P)-binding Rossmann-like Domain"/>
    <property type="match status" value="1"/>
</dbReference>
<dbReference type="Pfam" id="PF01370">
    <property type="entry name" value="Epimerase"/>
    <property type="match status" value="1"/>
</dbReference>
<dbReference type="EMBL" id="PGEZ01000002">
    <property type="protein sequence ID" value="PJJ54141.1"/>
    <property type="molecule type" value="Genomic_DNA"/>
</dbReference>
<dbReference type="InterPro" id="IPR036291">
    <property type="entry name" value="NAD(P)-bd_dom_sf"/>
</dbReference>
<dbReference type="CDD" id="cd05240">
    <property type="entry name" value="UDP_G4E_3_SDR_e"/>
    <property type="match status" value="1"/>
</dbReference>
<evidence type="ECO:0000259" key="1">
    <source>
        <dbReference type="Pfam" id="PF01370"/>
    </source>
</evidence>
<gene>
    <name evidence="2" type="ORF">CLV56_3645</name>
</gene>
<dbReference type="SUPFAM" id="SSF51735">
    <property type="entry name" value="NAD(P)-binding Rossmann-fold domains"/>
    <property type="match status" value="1"/>
</dbReference>
<keyword evidence="3" id="KW-1185">Reference proteome</keyword>
<name>A0A0B2AXU5_9ACTN</name>
<dbReference type="OrthoDB" id="9795501at2"/>
<dbReference type="PANTHER" id="PTHR43245">
    <property type="entry name" value="BIFUNCTIONAL POLYMYXIN RESISTANCE PROTEIN ARNA"/>
    <property type="match status" value="1"/>
</dbReference>
<dbReference type="PANTHER" id="PTHR43245:SF52">
    <property type="entry name" value="NAD-DEPENDENT EPIMERASE_DEHYDRATASE"/>
    <property type="match status" value="1"/>
</dbReference>
<dbReference type="AlphaFoldDB" id="A0A0B2AXU5"/>
<evidence type="ECO:0000313" key="3">
    <source>
        <dbReference type="Proteomes" id="UP000230842"/>
    </source>
</evidence>
<organism evidence="2 3">
    <name type="scientific">Mumia flava</name>
    <dbReference type="NCBI Taxonomy" id="1348852"/>
    <lineage>
        <taxon>Bacteria</taxon>
        <taxon>Bacillati</taxon>
        <taxon>Actinomycetota</taxon>
        <taxon>Actinomycetes</taxon>
        <taxon>Propionibacteriales</taxon>
        <taxon>Nocardioidaceae</taxon>
        <taxon>Mumia</taxon>
    </lineage>
</organism>
<comment type="caution">
    <text evidence="2">The sequence shown here is derived from an EMBL/GenBank/DDBJ whole genome shotgun (WGS) entry which is preliminary data.</text>
</comment>
<feature type="domain" description="NAD-dependent epimerase/dehydratase" evidence="1">
    <location>
        <begin position="10"/>
        <end position="193"/>
    </location>
</feature>
<dbReference type="RefSeq" id="WP_039369019.1">
    <property type="nucleotide sequence ID" value="NZ_PGEZ01000002.1"/>
</dbReference>
<dbReference type="InterPro" id="IPR050177">
    <property type="entry name" value="Lipid_A_modif_metabolic_enz"/>
</dbReference>
<reference evidence="2 3" key="1">
    <citation type="submission" date="2017-11" db="EMBL/GenBank/DDBJ databases">
        <title>Genomic Encyclopedia of Archaeal and Bacterial Type Strains, Phase II (KMG-II): From Individual Species to Whole Genera.</title>
        <authorList>
            <person name="Goeker M."/>
        </authorList>
    </citation>
    <scope>NUCLEOTIDE SEQUENCE [LARGE SCALE GENOMIC DNA]</scope>
    <source>
        <strain evidence="2 3">DSM 27763</strain>
    </source>
</reference>
<proteinExistence type="predicted"/>
<protein>
    <submittedName>
        <fullName evidence="2">UDP-glucose 4-epimerase</fullName>
    </submittedName>
</protein>
<accession>A0A0B2AXU5</accession>
<dbReference type="Proteomes" id="UP000230842">
    <property type="component" value="Unassembled WGS sequence"/>
</dbReference>
<sequence length="326" mass="35262">MTGRTGGCRVLVTGGSGFLGSSVVPALATDDEVALVVSGDIRDPHERVDGVTYERLDVTDADLVAHVVGAHAVDTIVHLASIVTPPSGMSDDVAYTVDVDGTRNVLDAALTHGVRRVVVSSSGAAYGYHPDNPDWITEDQPVRGNDAFAYARHKRLVEQMLADVRRDHPELEQVVLRIGTILGERVDNQITALFERPRLLRIAGSASPFVFVWDTDLTAIVVRAVLGDVTGAFNVAGTGALTLDEIAQRLGKSTLVLPEWLLRAALAVAKPLRLTRYGPEQTMFLQYRPVLDNGRLRSEFGYEPAYTSAEAFEAWRATHPSASARP</sequence>
<dbReference type="InterPro" id="IPR001509">
    <property type="entry name" value="Epimerase_deHydtase"/>
</dbReference>